<evidence type="ECO:0000313" key="1">
    <source>
        <dbReference type="EMBL" id="KAA6361482.1"/>
    </source>
</evidence>
<dbReference type="Proteomes" id="UP000324800">
    <property type="component" value="Unassembled WGS sequence"/>
</dbReference>
<sequence>MFTLRIASGGRTSDCVSRALIITNRALAIIIGGEGGHLMVQVRDLANEFCTCKLPKDLIGRGAAALSEIEHYNDQNQIFLQIWM</sequence>
<evidence type="ECO:0000313" key="2">
    <source>
        <dbReference type="Proteomes" id="UP000324800"/>
    </source>
</evidence>
<reference evidence="1 2" key="1">
    <citation type="submission" date="2019-03" db="EMBL/GenBank/DDBJ databases">
        <title>Single cell metagenomics reveals metabolic interactions within the superorganism composed of flagellate Streblomastix strix and complex community of Bacteroidetes bacteria on its surface.</title>
        <authorList>
            <person name="Treitli S.C."/>
            <person name="Kolisko M."/>
            <person name="Husnik F."/>
            <person name="Keeling P."/>
            <person name="Hampl V."/>
        </authorList>
    </citation>
    <scope>NUCLEOTIDE SEQUENCE [LARGE SCALE GENOMIC DNA]</scope>
    <source>
        <strain evidence="1">ST1C</strain>
    </source>
</reference>
<organism evidence="1 2">
    <name type="scientific">Streblomastix strix</name>
    <dbReference type="NCBI Taxonomy" id="222440"/>
    <lineage>
        <taxon>Eukaryota</taxon>
        <taxon>Metamonada</taxon>
        <taxon>Preaxostyla</taxon>
        <taxon>Oxymonadida</taxon>
        <taxon>Streblomastigidae</taxon>
        <taxon>Streblomastix</taxon>
    </lineage>
</organism>
<accession>A0A5J4TU64</accession>
<dbReference type="AlphaFoldDB" id="A0A5J4TU64"/>
<protein>
    <submittedName>
        <fullName evidence="1">Uncharacterized protein</fullName>
    </submittedName>
</protein>
<comment type="caution">
    <text evidence="1">The sequence shown here is derived from an EMBL/GenBank/DDBJ whole genome shotgun (WGS) entry which is preliminary data.</text>
</comment>
<name>A0A5J4TU64_9EUKA</name>
<gene>
    <name evidence="1" type="ORF">EZS28_042990</name>
</gene>
<feature type="non-terminal residue" evidence="1">
    <location>
        <position position="84"/>
    </location>
</feature>
<dbReference type="EMBL" id="SNRW01025489">
    <property type="protein sequence ID" value="KAA6361482.1"/>
    <property type="molecule type" value="Genomic_DNA"/>
</dbReference>
<proteinExistence type="predicted"/>